<accession>A0AAE0P7E2</accession>
<evidence type="ECO:0000313" key="2">
    <source>
        <dbReference type="Proteomes" id="UP001285441"/>
    </source>
</evidence>
<gene>
    <name evidence="1" type="ORF">B0H63DRAFT_461851</name>
</gene>
<dbReference type="AlphaFoldDB" id="A0AAE0P7E2"/>
<comment type="caution">
    <text evidence="1">The sequence shown here is derived from an EMBL/GenBank/DDBJ whole genome shotgun (WGS) entry which is preliminary data.</text>
</comment>
<organism evidence="1 2">
    <name type="scientific">Podospora didyma</name>
    <dbReference type="NCBI Taxonomy" id="330526"/>
    <lineage>
        <taxon>Eukaryota</taxon>
        <taxon>Fungi</taxon>
        <taxon>Dikarya</taxon>
        <taxon>Ascomycota</taxon>
        <taxon>Pezizomycotina</taxon>
        <taxon>Sordariomycetes</taxon>
        <taxon>Sordariomycetidae</taxon>
        <taxon>Sordariales</taxon>
        <taxon>Podosporaceae</taxon>
        <taxon>Podospora</taxon>
    </lineage>
</organism>
<dbReference type="EMBL" id="JAULSW010000001">
    <property type="protein sequence ID" value="KAK3394751.1"/>
    <property type="molecule type" value="Genomic_DNA"/>
</dbReference>
<sequence length="81" mass="8959">MRQTGVITQILALNLLCVRSSDGPSHIICCYFQSHPSSSTYLTQLTAAWLLPLLYKTLLQQLSSCHLPPSLHLPQPTAARL</sequence>
<evidence type="ECO:0000313" key="1">
    <source>
        <dbReference type="EMBL" id="KAK3394751.1"/>
    </source>
</evidence>
<keyword evidence="2" id="KW-1185">Reference proteome</keyword>
<dbReference type="Proteomes" id="UP001285441">
    <property type="component" value="Unassembled WGS sequence"/>
</dbReference>
<reference evidence="1" key="2">
    <citation type="submission" date="2023-06" db="EMBL/GenBank/DDBJ databases">
        <authorList>
            <consortium name="Lawrence Berkeley National Laboratory"/>
            <person name="Haridas S."/>
            <person name="Hensen N."/>
            <person name="Bonometti L."/>
            <person name="Westerberg I."/>
            <person name="Brannstrom I.O."/>
            <person name="Guillou S."/>
            <person name="Cros-Aarteil S."/>
            <person name="Calhoun S."/>
            <person name="Kuo A."/>
            <person name="Mondo S."/>
            <person name="Pangilinan J."/>
            <person name="Riley R."/>
            <person name="LaButti K."/>
            <person name="Andreopoulos B."/>
            <person name="Lipzen A."/>
            <person name="Chen C."/>
            <person name="Yanf M."/>
            <person name="Daum C."/>
            <person name="Ng V."/>
            <person name="Clum A."/>
            <person name="Steindorff A."/>
            <person name="Ohm R."/>
            <person name="Martin F."/>
            <person name="Silar P."/>
            <person name="Natvig D."/>
            <person name="Lalanne C."/>
            <person name="Gautier V."/>
            <person name="Ament-velasquez S.L."/>
            <person name="Kruys A."/>
            <person name="Hutchinson M.I."/>
            <person name="Powell A.J."/>
            <person name="Barry K."/>
            <person name="Miller A.N."/>
            <person name="Grigoriev I.V."/>
            <person name="Debuchy R."/>
            <person name="Gladieux P."/>
            <person name="Thoren M.H."/>
            <person name="Johannesson H."/>
        </authorList>
    </citation>
    <scope>NUCLEOTIDE SEQUENCE</scope>
    <source>
        <strain evidence="1">CBS 232.78</strain>
    </source>
</reference>
<protein>
    <submittedName>
        <fullName evidence="1">Uncharacterized protein</fullName>
    </submittedName>
</protein>
<reference evidence="1" key="1">
    <citation type="journal article" date="2023" name="Mol. Phylogenet. Evol.">
        <title>Genome-scale phylogeny and comparative genomics of the fungal order Sordariales.</title>
        <authorList>
            <person name="Hensen N."/>
            <person name="Bonometti L."/>
            <person name="Westerberg I."/>
            <person name="Brannstrom I.O."/>
            <person name="Guillou S."/>
            <person name="Cros-Aarteil S."/>
            <person name="Calhoun S."/>
            <person name="Haridas S."/>
            <person name="Kuo A."/>
            <person name="Mondo S."/>
            <person name="Pangilinan J."/>
            <person name="Riley R."/>
            <person name="LaButti K."/>
            <person name="Andreopoulos B."/>
            <person name="Lipzen A."/>
            <person name="Chen C."/>
            <person name="Yan M."/>
            <person name="Daum C."/>
            <person name="Ng V."/>
            <person name="Clum A."/>
            <person name="Steindorff A."/>
            <person name="Ohm R.A."/>
            <person name="Martin F."/>
            <person name="Silar P."/>
            <person name="Natvig D.O."/>
            <person name="Lalanne C."/>
            <person name="Gautier V."/>
            <person name="Ament-Velasquez S.L."/>
            <person name="Kruys A."/>
            <person name="Hutchinson M.I."/>
            <person name="Powell A.J."/>
            <person name="Barry K."/>
            <person name="Miller A.N."/>
            <person name="Grigoriev I.V."/>
            <person name="Debuchy R."/>
            <person name="Gladieux P."/>
            <person name="Hiltunen Thoren M."/>
            <person name="Johannesson H."/>
        </authorList>
    </citation>
    <scope>NUCLEOTIDE SEQUENCE</scope>
    <source>
        <strain evidence="1">CBS 232.78</strain>
    </source>
</reference>
<name>A0AAE0P7E2_9PEZI</name>
<proteinExistence type="predicted"/>